<dbReference type="EMBL" id="JXOJ01000001">
    <property type="protein sequence ID" value="KLK89224.1"/>
    <property type="molecule type" value="Genomic_DNA"/>
</dbReference>
<dbReference type="InterPro" id="IPR057267">
    <property type="entry name" value="Rbsml_uL18_arch"/>
</dbReference>
<dbReference type="CDD" id="cd00432">
    <property type="entry name" value="Ribosomal_L18_L5e"/>
    <property type="match status" value="1"/>
</dbReference>
<dbReference type="OrthoDB" id="8644at2157"/>
<dbReference type="PANTHER" id="PTHR23410:SF12">
    <property type="entry name" value="LARGE RIBOSOMAL SUBUNIT PROTEIN UL18"/>
    <property type="match status" value="1"/>
</dbReference>
<proteinExistence type="inferred from homology"/>
<dbReference type="GO" id="GO:0003735">
    <property type="term" value="F:structural constituent of ribosome"/>
    <property type="evidence" value="ECO:0007669"/>
    <property type="project" value="InterPro"/>
</dbReference>
<dbReference type="GO" id="GO:0000027">
    <property type="term" value="P:ribosomal large subunit assembly"/>
    <property type="evidence" value="ECO:0007669"/>
    <property type="project" value="TreeGrafter"/>
</dbReference>
<dbReference type="RefSeq" id="WP_048180237.1">
    <property type="nucleotide sequence ID" value="NZ_JXOJ01000001.1"/>
</dbReference>
<comment type="function">
    <text evidence="6">This is one of the proteins that bind and probably mediate the attachment of the 5S RNA into the large ribosomal subunit, where it forms part of the central protuberance.</text>
</comment>
<evidence type="ECO:0000313" key="7">
    <source>
        <dbReference type="EMBL" id="KLK89224.1"/>
    </source>
</evidence>
<sequence length="175" mass="18919">MATGPRYFVPFRRRHEGKTDYYKRMSLLSSGTPRMVVRKTNRQIIVQLVVPEVEGDRTLVAAYSAELADYGYEGSTASTPAAYLTGMLFAVKALNAGYDEGILDIGLARAKPGARVFAALKGAVDAGLDVPYGESILPDEERLKGAHIAEYAPERAGNLVTNVEAVALAIKKELV</sequence>
<protein>
    <recommendedName>
        <fullName evidence="6">Large ribosomal subunit protein uL18</fullName>
    </recommendedName>
</protein>
<keyword evidence="2 6" id="KW-0699">rRNA-binding</keyword>
<comment type="subunit">
    <text evidence="6">Part of the 50S ribosomal subunit. Contacts the 5S and 23S rRNAs.</text>
</comment>
<name>A0A0H1R2D9_9EURY</name>
<dbReference type="Proteomes" id="UP000035301">
    <property type="component" value="Unassembled WGS sequence"/>
</dbReference>
<evidence type="ECO:0000256" key="5">
    <source>
        <dbReference type="ARBA" id="ARBA00023274"/>
    </source>
</evidence>
<evidence type="ECO:0000256" key="4">
    <source>
        <dbReference type="ARBA" id="ARBA00022980"/>
    </source>
</evidence>
<evidence type="ECO:0000256" key="2">
    <source>
        <dbReference type="ARBA" id="ARBA00022730"/>
    </source>
</evidence>
<reference evidence="7 8" key="1">
    <citation type="journal article" date="2015" name="Int. J. Syst. Evol. Microbiol.">
        <title>Methanoculleus sediminis sp. nov., a methanogen from sediments near a submarine mud volcano.</title>
        <authorList>
            <person name="Chen S.C."/>
            <person name="Chen M.F."/>
            <person name="Lai M.C."/>
            <person name="Weng C.Y."/>
            <person name="Wu S.Y."/>
            <person name="Lin S."/>
            <person name="Yang T.F."/>
            <person name="Chen P.C."/>
        </authorList>
    </citation>
    <scope>NUCLEOTIDE SEQUENCE [LARGE SCALE GENOMIC DNA]</scope>
    <source>
        <strain evidence="7 8">S3Fa</strain>
    </source>
</reference>
<dbReference type="Pfam" id="PF17144">
    <property type="entry name" value="Ribosomal_L5e"/>
    <property type="match status" value="2"/>
</dbReference>
<dbReference type="AlphaFoldDB" id="A0A0H1R2D9"/>
<dbReference type="Gene3D" id="3.30.420.100">
    <property type="match status" value="1"/>
</dbReference>
<evidence type="ECO:0000256" key="3">
    <source>
        <dbReference type="ARBA" id="ARBA00022884"/>
    </source>
</evidence>
<keyword evidence="5 6" id="KW-0687">Ribonucleoprotein</keyword>
<dbReference type="NCBIfam" id="NF006342">
    <property type="entry name" value="PRK08569.1"/>
    <property type="match status" value="1"/>
</dbReference>
<evidence type="ECO:0000256" key="1">
    <source>
        <dbReference type="ARBA" id="ARBA00007116"/>
    </source>
</evidence>
<evidence type="ECO:0000256" key="6">
    <source>
        <dbReference type="HAMAP-Rule" id="MF_01337"/>
    </source>
</evidence>
<organism evidence="7 8">
    <name type="scientific">Methanoculleus sediminis</name>
    <dbReference type="NCBI Taxonomy" id="1550566"/>
    <lineage>
        <taxon>Archaea</taxon>
        <taxon>Methanobacteriati</taxon>
        <taxon>Methanobacteriota</taxon>
        <taxon>Stenosarchaea group</taxon>
        <taxon>Methanomicrobia</taxon>
        <taxon>Methanomicrobiales</taxon>
        <taxon>Methanomicrobiaceae</taxon>
        <taxon>Methanoculleus</taxon>
    </lineage>
</organism>
<dbReference type="InterPro" id="IPR005485">
    <property type="entry name" value="Rbsml_uL18_euk_arch"/>
</dbReference>
<comment type="caution">
    <text evidence="7">The sequence shown here is derived from an EMBL/GenBank/DDBJ whole genome shotgun (WGS) entry which is preliminary data.</text>
</comment>
<comment type="similarity">
    <text evidence="1 6">Belongs to the universal ribosomal protein uL18 family.</text>
</comment>
<dbReference type="PATRIC" id="fig|1550566.3.peg.410"/>
<accession>A0A0H1R2D9</accession>
<dbReference type="GO" id="GO:0022625">
    <property type="term" value="C:cytosolic large ribosomal subunit"/>
    <property type="evidence" value="ECO:0007669"/>
    <property type="project" value="TreeGrafter"/>
</dbReference>
<evidence type="ECO:0000313" key="8">
    <source>
        <dbReference type="Proteomes" id="UP000035301"/>
    </source>
</evidence>
<keyword evidence="4 6" id="KW-0689">Ribosomal protein</keyword>
<dbReference type="STRING" id="1550566.SZ63_01950"/>
<dbReference type="InterPro" id="IPR057268">
    <property type="entry name" value="Ribosomal_L18"/>
</dbReference>
<dbReference type="GO" id="GO:0006412">
    <property type="term" value="P:translation"/>
    <property type="evidence" value="ECO:0007669"/>
    <property type="project" value="UniProtKB-UniRule"/>
</dbReference>
<gene>
    <name evidence="6" type="primary">rpl18</name>
    <name evidence="7" type="ORF">SZ63_01950</name>
</gene>
<dbReference type="PANTHER" id="PTHR23410">
    <property type="entry name" value="RIBOSOMAL PROTEIN L5-RELATED"/>
    <property type="match status" value="1"/>
</dbReference>
<dbReference type="SUPFAM" id="SSF53137">
    <property type="entry name" value="Translational machinery components"/>
    <property type="match status" value="1"/>
</dbReference>
<keyword evidence="8" id="KW-1185">Reference proteome</keyword>
<dbReference type="GO" id="GO:0008097">
    <property type="term" value="F:5S rRNA binding"/>
    <property type="evidence" value="ECO:0007669"/>
    <property type="project" value="InterPro"/>
</dbReference>
<dbReference type="HAMAP" id="MF_01337_A">
    <property type="entry name" value="Ribosomal_uL18_A"/>
    <property type="match status" value="1"/>
</dbReference>
<keyword evidence="3 6" id="KW-0694">RNA-binding</keyword>